<reference evidence="2 3" key="1">
    <citation type="submission" date="2019-05" db="EMBL/GenBank/DDBJ databases">
        <title>Draft genome sequence of Nonomuraea zeae DSM 100528.</title>
        <authorList>
            <person name="Saricaoglu S."/>
            <person name="Isik K."/>
        </authorList>
    </citation>
    <scope>NUCLEOTIDE SEQUENCE [LARGE SCALE GENOMIC DNA]</scope>
    <source>
        <strain evidence="2 3">DSM 100528</strain>
    </source>
</reference>
<evidence type="ECO:0000313" key="2">
    <source>
        <dbReference type="EMBL" id="TMR21126.1"/>
    </source>
</evidence>
<sequence>MGLARLALAVVAVGAVVTLLVIGGRALLGSLGAQSQPERERVRASAATTTADAATEATAQVPTVRIECVAETCPLVTVRVPGGDVLQYREMSRGEEVSYFEPELDVVLSDASTVRVTENGKPREQGKAGAREAFTAKAASG</sequence>
<dbReference type="EMBL" id="VCKX01000303">
    <property type="protein sequence ID" value="TMR21126.1"/>
    <property type="molecule type" value="Genomic_DNA"/>
</dbReference>
<name>A0A5S4FK69_9ACTN</name>
<dbReference type="RefSeq" id="WP_138697150.1">
    <property type="nucleotide sequence ID" value="NZ_JBHSAZ010000006.1"/>
</dbReference>
<organism evidence="2 3">
    <name type="scientific">Nonomuraea zeae</name>
    <dbReference type="NCBI Taxonomy" id="1642303"/>
    <lineage>
        <taxon>Bacteria</taxon>
        <taxon>Bacillati</taxon>
        <taxon>Actinomycetota</taxon>
        <taxon>Actinomycetes</taxon>
        <taxon>Streptosporangiales</taxon>
        <taxon>Streptosporangiaceae</taxon>
        <taxon>Nonomuraea</taxon>
    </lineage>
</organism>
<evidence type="ECO:0008006" key="4">
    <source>
        <dbReference type="Google" id="ProtNLM"/>
    </source>
</evidence>
<protein>
    <recommendedName>
        <fullName evidence="4">DUF4115 domain-containing protein</fullName>
    </recommendedName>
</protein>
<dbReference type="AlphaFoldDB" id="A0A5S4FK69"/>
<evidence type="ECO:0000313" key="3">
    <source>
        <dbReference type="Proteomes" id="UP000306628"/>
    </source>
</evidence>
<gene>
    <name evidence="2" type="ORF">ETD85_51370</name>
</gene>
<accession>A0A5S4FK69</accession>
<keyword evidence="3" id="KW-1185">Reference proteome</keyword>
<dbReference type="Proteomes" id="UP000306628">
    <property type="component" value="Unassembled WGS sequence"/>
</dbReference>
<comment type="caution">
    <text evidence="2">The sequence shown here is derived from an EMBL/GenBank/DDBJ whole genome shotgun (WGS) entry which is preliminary data.</text>
</comment>
<feature type="region of interest" description="Disordered" evidence="1">
    <location>
        <begin position="118"/>
        <end position="141"/>
    </location>
</feature>
<evidence type="ECO:0000256" key="1">
    <source>
        <dbReference type="SAM" id="MobiDB-lite"/>
    </source>
</evidence>
<proteinExistence type="predicted"/>
<dbReference type="OrthoDB" id="3543776at2"/>
<feature type="compositionally biased region" description="Basic and acidic residues" evidence="1">
    <location>
        <begin position="118"/>
        <end position="130"/>
    </location>
</feature>